<accession>A0AAN7YLG9</accession>
<dbReference type="AlphaFoldDB" id="A0AAN7YLG9"/>
<gene>
    <name evidence="1" type="ORF">LTR05_001504</name>
</gene>
<protein>
    <submittedName>
        <fullName evidence="1">Uncharacterized protein</fullName>
    </submittedName>
</protein>
<reference evidence="1 2" key="1">
    <citation type="submission" date="2023-08" db="EMBL/GenBank/DDBJ databases">
        <title>Black Yeasts Isolated from many extreme environments.</title>
        <authorList>
            <person name="Coleine C."/>
            <person name="Stajich J.E."/>
            <person name="Selbmann L."/>
        </authorList>
    </citation>
    <scope>NUCLEOTIDE SEQUENCE [LARGE SCALE GENOMIC DNA]</scope>
    <source>
        <strain evidence="1 2">CCFEE 5910</strain>
    </source>
</reference>
<evidence type="ECO:0000313" key="2">
    <source>
        <dbReference type="Proteomes" id="UP001309876"/>
    </source>
</evidence>
<evidence type="ECO:0000313" key="1">
    <source>
        <dbReference type="EMBL" id="KAK5091321.1"/>
    </source>
</evidence>
<dbReference type="Proteomes" id="UP001309876">
    <property type="component" value="Unassembled WGS sequence"/>
</dbReference>
<comment type="caution">
    <text evidence="1">The sequence shown here is derived from an EMBL/GenBank/DDBJ whole genome shotgun (WGS) entry which is preliminary data.</text>
</comment>
<dbReference type="EMBL" id="JAVRRJ010000001">
    <property type="protein sequence ID" value="KAK5091321.1"/>
    <property type="molecule type" value="Genomic_DNA"/>
</dbReference>
<organism evidence="1 2">
    <name type="scientific">Lithohypha guttulata</name>
    <dbReference type="NCBI Taxonomy" id="1690604"/>
    <lineage>
        <taxon>Eukaryota</taxon>
        <taxon>Fungi</taxon>
        <taxon>Dikarya</taxon>
        <taxon>Ascomycota</taxon>
        <taxon>Pezizomycotina</taxon>
        <taxon>Eurotiomycetes</taxon>
        <taxon>Chaetothyriomycetidae</taxon>
        <taxon>Chaetothyriales</taxon>
        <taxon>Trichomeriaceae</taxon>
        <taxon>Lithohypha</taxon>
    </lineage>
</organism>
<proteinExistence type="predicted"/>
<sequence>MQHFNFLGLPQELQRKVLKSFLDDTQTWVKVDSQSLRRPDNTWTVAIQYHYNLPKAAFLVNSFFYEELKALLGERQITLDLSQVFSWSLSEQPPSTTRARFHDSVTTVHFHDASLGGGLASTAGLFPNLQQVHVRKAGTHSWERSRLCTRRVERPHTLINMMAAMAGRDLLSILSGDDDAYLGHLARRKIDSLLCVEDHEILKKVSLQMPFRFQIERASDLWTTTFEKYNFPGNILVIVVTMNADGCKVLRKYFARMESGSREPASATLVYEHVSAEDTALAEESRHLTTRKLDLPRFEGVSYETVEVLKPQRISGYCGTGAAMEHRSWFE</sequence>
<keyword evidence="2" id="KW-1185">Reference proteome</keyword>
<name>A0AAN7YLG9_9EURO</name>